<dbReference type="InterPro" id="IPR009875">
    <property type="entry name" value="PilZ_domain"/>
</dbReference>
<dbReference type="GO" id="GO:0035438">
    <property type="term" value="F:cyclic-di-GMP binding"/>
    <property type="evidence" value="ECO:0007669"/>
    <property type="project" value="InterPro"/>
</dbReference>
<dbReference type="Proteomes" id="UP000593892">
    <property type="component" value="Chromosome"/>
</dbReference>
<dbReference type="EMBL" id="CP063849">
    <property type="protein sequence ID" value="QOY85705.1"/>
    <property type="molecule type" value="Genomic_DNA"/>
</dbReference>
<dbReference type="KEGG" id="pfer:IRI77_23135"/>
<accession>A0A7S7SJ77</accession>
<evidence type="ECO:0000313" key="3">
    <source>
        <dbReference type="Proteomes" id="UP000593892"/>
    </source>
</evidence>
<gene>
    <name evidence="2" type="ORF">IRI77_23135</name>
</gene>
<name>A0A7S7SJ77_PALFE</name>
<organism evidence="2 3">
    <name type="scientific">Paludibaculum fermentans</name>
    <dbReference type="NCBI Taxonomy" id="1473598"/>
    <lineage>
        <taxon>Bacteria</taxon>
        <taxon>Pseudomonadati</taxon>
        <taxon>Acidobacteriota</taxon>
        <taxon>Terriglobia</taxon>
        <taxon>Bryobacterales</taxon>
        <taxon>Bryobacteraceae</taxon>
        <taxon>Paludibaculum</taxon>
    </lineage>
</organism>
<evidence type="ECO:0000313" key="2">
    <source>
        <dbReference type="EMBL" id="QOY85705.1"/>
    </source>
</evidence>
<feature type="domain" description="PilZ" evidence="1">
    <location>
        <begin position="13"/>
        <end position="71"/>
    </location>
</feature>
<reference evidence="2 3" key="1">
    <citation type="submission" date="2020-10" db="EMBL/GenBank/DDBJ databases">
        <title>Complete genome sequence of Paludibaculum fermentans P105T, a facultatively anaerobic acidobacterium capable of dissimilatory Fe(III) reduction.</title>
        <authorList>
            <person name="Dedysh S.N."/>
            <person name="Beletsky A.V."/>
            <person name="Kulichevskaya I.S."/>
            <person name="Mardanov A.V."/>
            <person name="Ravin N.V."/>
        </authorList>
    </citation>
    <scope>NUCLEOTIDE SEQUENCE [LARGE SCALE GENOMIC DNA]</scope>
    <source>
        <strain evidence="2 3">P105</strain>
    </source>
</reference>
<keyword evidence="3" id="KW-1185">Reference proteome</keyword>
<sequence length="90" mass="9850">MELVRAGSRRISHIGETRNVSSGGVLFNDPAEPIELGQPIEYMISLPTGKSMGDVRIRCMGKVVRRDGESQALAATLERYEFVRVNSATA</sequence>
<protein>
    <submittedName>
        <fullName evidence="2">PilZ domain-containing protein</fullName>
    </submittedName>
</protein>
<evidence type="ECO:0000259" key="1">
    <source>
        <dbReference type="Pfam" id="PF07238"/>
    </source>
</evidence>
<dbReference type="AlphaFoldDB" id="A0A7S7SJ77"/>
<dbReference type="Pfam" id="PF07238">
    <property type="entry name" value="PilZ"/>
    <property type="match status" value="1"/>
</dbReference>
<proteinExistence type="predicted"/>